<reference evidence="2 3" key="1">
    <citation type="journal article" date="2015" name="Int. J. Syst. Evol. Microbiol.">
        <title>Micromonospora costi sp. nov., isolated from a leaf of Costus speciosus.</title>
        <authorList>
            <person name="Thawai C."/>
        </authorList>
    </citation>
    <scope>NUCLEOTIDE SEQUENCE [LARGE SCALE GENOMIC DNA]</scope>
    <source>
        <strain evidence="2 3">CS1-12</strain>
    </source>
</reference>
<organism evidence="2 3">
    <name type="scientific">Micromonospora costi</name>
    <dbReference type="NCBI Taxonomy" id="1530042"/>
    <lineage>
        <taxon>Bacteria</taxon>
        <taxon>Bacillati</taxon>
        <taxon>Actinomycetota</taxon>
        <taxon>Actinomycetes</taxon>
        <taxon>Micromonosporales</taxon>
        <taxon>Micromonosporaceae</taxon>
        <taxon>Micromonospora</taxon>
    </lineage>
</organism>
<keyword evidence="1" id="KW-1133">Transmembrane helix</keyword>
<keyword evidence="3" id="KW-1185">Reference proteome</keyword>
<evidence type="ECO:0000256" key="1">
    <source>
        <dbReference type="SAM" id="Phobius"/>
    </source>
</evidence>
<dbReference type="RefSeq" id="WP_120780181.1">
    <property type="nucleotide sequence ID" value="NZ_JBHLUP010000002.1"/>
</dbReference>
<proteinExistence type="predicted"/>
<evidence type="ECO:0000313" key="3">
    <source>
        <dbReference type="Proteomes" id="UP000279968"/>
    </source>
</evidence>
<dbReference type="Proteomes" id="UP000279968">
    <property type="component" value="Unassembled WGS sequence"/>
</dbReference>
<name>A0A3B0A5F9_9ACTN</name>
<keyword evidence="1" id="KW-0472">Membrane</keyword>
<keyword evidence="1" id="KW-0812">Transmembrane</keyword>
<protein>
    <submittedName>
        <fullName evidence="2">Uncharacterized protein</fullName>
    </submittedName>
</protein>
<accession>A0A3B0A5F9</accession>
<gene>
    <name evidence="2" type="ORF">D7193_15550</name>
</gene>
<comment type="caution">
    <text evidence="2">The sequence shown here is derived from an EMBL/GenBank/DDBJ whole genome shotgun (WGS) entry which is preliminary data.</text>
</comment>
<evidence type="ECO:0000313" key="2">
    <source>
        <dbReference type="EMBL" id="RKN55998.1"/>
    </source>
</evidence>
<dbReference type="EMBL" id="RBAN01000002">
    <property type="protein sequence ID" value="RKN55998.1"/>
    <property type="molecule type" value="Genomic_DNA"/>
</dbReference>
<sequence length="184" mass="20722">MLAAEEIPKITDWMQAWGSLAGLLMSTIAVVFTGLLLRHEIRVRRDEQRDNEAALARLVVAEFRFANGPKVNHEGVLTGQLTYVEYRIRNLSSSPILNVSFAVMNGTDGKVYSSPEQKSVVVSEADMGVPFKPPLHPEQPGGPHHLMSIIRFTDANGLQWIREGTTSPVRFVTRRKRHLLFFRD</sequence>
<dbReference type="AlphaFoldDB" id="A0A3B0A5F9"/>
<dbReference type="OrthoDB" id="3291547at2"/>
<feature type="transmembrane region" description="Helical" evidence="1">
    <location>
        <begin position="16"/>
        <end position="37"/>
    </location>
</feature>